<dbReference type="InterPro" id="IPR038454">
    <property type="entry name" value="DnaA_N_sf"/>
</dbReference>
<evidence type="ECO:0000313" key="2">
    <source>
        <dbReference type="Proteomes" id="UP000290106"/>
    </source>
</evidence>
<dbReference type="Gene3D" id="3.30.300.180">
    <property type="match status" value="1"/>
</dbReference>
<sequence>MVKDSSAVLPMQHTYVSISNEILNKYMQFGDLTQAKLTFMVLSQILASQENEHIVYTDIKETIDILGVKKDMHKRRQYLKEQYKKVIAETKIDLSEPDKPDSWNIQQLFYASTGDNVRGYMSHSINPELLKEHFEMFVKNGVVRRYYKKIWVDDIYALPRAARGVTTPYSACLYLALLGKSMNSVKVNRAFFTVKELKKIFGMSDTLYTQLRNDPEHPGKMKVHFDRTIFENKVLNKALREIAETSKAIKLSSREQNGNVFYYEKKTGERSSVMGYVISYEIVPDLDKAIINEGKNSRADEKVLEDPLCKKVKEYSGKDLNGSEIAGIVKKLKNVPEALLDQNYNGSTRSDRMMQMFLANLLSMRSADKQTRIEKKAAYISKMITNEIKEFLVNEEKVTVTAEELRMMVSENRSQIVAGMITRCEKHKRNYLIDFERVKNDICISGESEISQLQKQTWIDPMELYLSSSDIFIVKVKGKPQAADYITKKYSDILQNTIANMYGLDVTIVFAVESELKKVA</sequence>
<name>A0A4V1NRF1_9FIRM</name>
<proteinExistence type="predicted"/>
<protein>
    <submittedName>
        <fullName evidence="1">Uncharacterized protein</fullName>
    </submittedName>
</protein>
<organism evidence="1 2">
    <name type="scientific">Blautia faecicola</name>
    <dbReference type="NCBI Taxonomy" id="2509240"/>
    <lineage>
        <taxon>Bacteria</taxon>
        <taxon>Bacillati</taxon>
        <taxon>Bacillota</taxon>
        <taxon>Clostridia</taxon>
        <taxon>Lachnospirales</taxon>
        <taxon>Lachnospiraceae</taxon>
        <taxon>Blautia</taxon>
    </lineage>
</organism>
<comment type="caution">
    <text evidence="1">The sequence shown here is derived from an EMBL/GenBank/DDBJ whole genome shotgun (WGS) entry which is preliminary data.</text>
</comment>
<dbReference type="Proteomes" id="UP000290106">
    <property type="component" value="Unassembled WGS sequence"/>
</dbReference>
<keyword evidence="2" id="KW-1185">Reference proteome</keyword>
<dbReference type="RefSeq" id="WP_129259756.1">
    <property type="nucleotide sequence ID" value="NZ_SDKC01000002.1"/>
</dbReference>
<reference evidence="1 2" key="1">
    <citation type="submission" date="2019-01" db="EMBL/GenBank/DDBJ databases">
        <title>Blautia sp. nov. KGMB01111 isolated human feces.</title>
        <authorList>
            <person name="Park J.-E."/>
            <person name="Kim J.-S."/>
            <person name="Park S.-H."/>
        </authorList>
    </citation>
    <scope>NUCLEOTIDE SEQUENCE [LARGE SCALE GENOMIC DNA]</scope>
    <source>
        <strain evidence="1 2">KGMB01111</strain>
    </source>
</reference>
<gene>
    <name evidence="1" type="ORF">ETP43_16830</name>
</gene>
<dbReference type="AlphaFoldDB" id="A0A4V1NRF1"/>
<dbReference type="EMBL" id="SDKC01000002">
    <property type="protein sequence ID" value="RXS72642.1"/>
    <property type="molecule type" value="Genomic_DNA"/>
</dbReference>
<accession>A0A4V1NRF1</accession>
<evidence type="ECO:0000313" key="1">
    <source>
        <dbReference type="EMBL" id="RXS72642.1"/>
    </source>
</evidence>